<gene>
    <name evidence="12" type="ORF">glysoja_040913</name>
</gene>
<dbReference type="SUPFAM" id="SSF51182">
    <property type="entry name" value="RmlC-like cupins"/>
    <property type="match status" value="1"/>
</dbReference>
<dbReference type="Gene3D" id="2.60.120.10">
    <property type="entry name" value="Jelly Rolls"/>
    <property type="match status" value="1"/>
</dbReference>
<feature type="non-terminal residue" evidence="12">
    <location>
        <position position="1"/>
    </location>
</feature>
<dbReference type="GO" id="GO:0048046">
    <property type="term" value="C:apoplast"/>
    <property type="evidence" value="ECO:0007669"/>
    <property type="project" value="UniProtKB-SubCell"/>
</dbReference>
<dbReference type="GO" id="GO:0005783">
    <property type="term" value="C:endoplasmic reticulum"/>
    <property type="evidence" value="ECO:0007669"/>
    <property type="project" value="UniProtKB-ARBA"/>
</dbReference>
<organism evidence="12">
    <name type="scientific">Glycine soja</name>
    <name type="common">Wild soybean</name>
    <dbReference type="NCBI Taxonomy" id="3848"/>
    <lineage>
        <taxon>Eukaryota</taxon>
        <taxon>Viridiplantae</taxon>
        <taxon>Streptophyta</taxon>
        <taxon>Embryophyta</taxon>
        <taxon>Tracheophyta</taxon>
        <taxon>Spermatophyta</taxon>
        <taxon>Magnoliopsida</taxon>
        <taxon>eudicotyledons</taxon>
        <taxon>Gunneridae</taxon>
        <taxon>Pentapetalae</taxon>
        <taxon>rosids</taxon>
        <taxon>fabids</taxon>
        <taxon>Fabales</taxon>
        <taxon>Fabaceae</taxon>
        <taxon>Papilionoideae</taxon>
        <taxon>50 kb inversion clade</taxon>
        <taxon>NPAAA clade</taxon>
        <taxon>indigoferoid/millettioid clade</taxon>
        <taxon>Phaseoleae</taxon>
        <taxon>Glycine</taxon>
        <taxon>Glycine subgen. Soja</taxon>
    </lineage>
</organism>
<keyword evidence="7 8" id="KW-0464">Manganese</keyword>
<dbReference type="GO" id="GO:0030145">
    <property type="term" value="F:manganese ion binding"/>
    <property type="evidence" value="ECO:0007669"/>
    <property type="project" value="UniProtKB-UniRule"/>
</dbReference>
<keyword evidence="6" id="KW-0325">Glycoprotein</keyword>
<feature type="binding site" evidence="9">
    <location>
        <position position="61"/>
    </location>
    <ligand>
        <name>Mn(2+)</name>
        <dbReference type="ChEBI" id="CHEBI:29035"/>
    </ligand>
</feature>
<evidence type="ECO:0000256" key="10">
    <source>
        <dbReference type="RuleBase" id="RU366015"/>
    </source>
</evidence>
<feature type="domain" description="Cupin type-1" evidence="11">
    <location>
        <begin position="11"/>
        <end position="165"/>
    </location>
</feature>
<dbReference type="InterPro" id="IPR006045">
    <property type="entry name" value="Cupin_1"/>
</dbReference>
<dbReference type="PANTHER" id="PTHR31238">
    <property type="entry name" value="GERMIN-LIKE PROTEIN SUBFAMILY 3 MEMBER 3"/>
    <property type="match status" value="1"/>
</dbReference>
<dbReference type="Pfam" id="PF00190">
    <property type="entry name" value="Cupin_1"/>
    <property type="match status" value="1"/>
</dbReference>
<dbReference type="AlphaFoldDB" id="A0A0B2R578"/>
<evidence type="ECO:0000256" key="4">
    <source>
        <dbReference type="ARBA" id="ARBA00022525"/>
    </source>
</evidence>
<dbReference type="SMART" id="SM00835">
    <property type="entry name" value="Cupin_1"/>
    <property type="match status" value="1"/>
</dbReference>
<protein>
    <recommendedName>
        <fullName evidence="10">Germin-like protein</fullName>
    </recommendedName>
</protein>
<dbReference type="Proteomes" id="UP000053555">
    <property type="component" value="Unassembled WGS sequence"/>
</dbReference>
<evidence type="ECO:0000256" key="9">
    <source>
        <dbReference type="PIRSR" id="PIRSR601929-2"/>
    </source>
</evidence>
<evidence type="ECO:0000313" key="12">
    <source>
        <dbReference type="EMBL" id="KHN28750.1"/>
    </source>
</evidence>
<feature type="binding site" evidence="9">
    <location>
        <position position="111"/>
    </location>
    <ligand>
        <name>Mn(2+)</name>
        <dbReference type="ChEBI" id="CHEBI:29035"/>
    </ligand>
</feature>
<feature type="non-terminal residue" evidence="12">
    <location>
        <position position="176"/>
    </location>
</feature>
<keyword evidence="3 10" id="KW-0052">Apoplast</keyword>
<keyword evidence="5 8" id="KW-0479">Metal-binding</keyword>
<evidence type="ECO:0000256" key="6">
    <source>
        <dbReference type="ARBA" id="ARBA00023180"/>
    </source>
</evidence>
<dbReference type="GO" id="GO:0000326">
    <property type="term" value="C:protein storage vacuole"/>
    <property type="evidence" value="ECO:0007669"/>
    <property type="project" value="UniProtKB-ARBA"/>
</dbReference>
<dbReference type="InterPro" id="IPR001929">
    <property type="entry name" value="Germin"/>
</dbReference>
<dbReference type="PRINTS" id="PR00325">
    <property type="entry name" value="GERMIN"/>
</dbReference>
<evidence type="ECO:0000256" key="3">
    <source>
        <dbReference type="ARBA" id="ARBA00022523"/>
    </source>
</evidence>
<sequence>VFVNGKFNKDPKLVKAEDFFRHIGSNVTQVSVDQLLGLNTLGIDLAHIDFTPKGLNAPHTHPRGTAILIVLEVLEGTLYIGFVTSNQDGNRLFNKVLNMGDVFVFPIGLIHFQLNVGYGNVAAIAGLSSQNVGGITISNALFKANPPISSEVLTKAFEVDKSIIDYLEKKSWYDNN</sequence>
<dbReference type="CDD" id="cd02241">
    <property type="entry name" value="cupin_OxOx"/>
    <property type="match status" value="1"/>
</dbReference>
<dbReference type="InterPro" id="IPR011051">
    <property type="entry name" value="RmlC_Cupin_sf"/>
</dbReference>
<dbReference type="EMBL" id="KN652453">
    <property type="protein sequence ID" value="KHN28750.1"/>
    <property type="molecule type" value="Genomic_DNA"/>
</dbReference>
<evidence type="ECO:0000256" key="7">
    <source>
        <dbReference type="ARBA" id="ARBA00023211"/>
    </source>
</evidence>
<evidence type="ECO:0000256" key="2">
    <source>
        <dbReference type="ARBA" id="ARBA00007456"/>
    </source>
</evidence>
<accession>A0A0B2R578</accession>
<feature type="binding site" evidence="8">
    <location>
        <position position="56"/>
    </location>
    <ligand>
        <name>oxalate</name>
        <dbReference type="ChEBI" id="CHEBI:30623"/>
    </ligand>
</feature>
<keyword evidence="4 10" id="KW-0964">Secreted</keyword>
<dbReference type="InterPro" id="IPR014710">
    <property type="entry name" value="RmlC-like_jellyroll"/>
</dbReference>
<comment type="similarity">
    <text evidence="2 10">Belongs to the germin family.</text>
</comment>
<evidence type="ECO:0000256" key="5">
    <source>
        <dbReference type="ARBA" id="ARBA00022723"/>
    </source>
</evidence>
<name>A0A0B2R578_GLYSO</name>
<feature type="binding site" evidence="9">
    <location>
        <position position="59"/>
    </location>
    <ligand>
        <name>Mn(2+)</name>
        <dbReference type="ChEBI" id="CHEBI:29035"/>
    </ligand>
</feature>
<feature type="binding site" evidence="8">
    <location>
        <position position="61"/>
    </location>
    <ligand>
        <name>oxalate</name>
        <dbReference type="ChEBI" id="CHEBI:30623"/>
    </ligand>
</feature>
<proteinExistence type="inferred from homology"/>
<evidence type="ECO:0000256" key="1">
    <source>
        <dbReference type="ARBA" id="ARBA00004271"/>
    </source>
</evidence>
<evidence type="ECO:0000256" key="8">
    <source>
        <dbReference type="PIRSR" id="PIRSR601929-1"/>
    </source>
</evidence>
<reference evidence="12" key="1">
    <citation type="submission" date="2014-07" db="EMBL/GenBank/DDBJ databases">
        <title>Identification of a novel salt tolerance gene in wild soybean by whole-genome sequencing.</title>
        <authorList>
            <person name="Lam H.-M."/>
            <person name="Qi X."/>
            <person name="Li M.-W."/>
            <person name="Liu X."/>
            <person name="Xie M."/>
            <person name="Ni M."/>
            <person name="Xu X."/>
        </authorList>
    </citation>
    <scope>NUCLEOTIDE SEQUENCE [LARGE SCALE GENOMIC DNA]</scope>
    <source>
        <tissue evidence="12">Root</tissue>
    </source>
</reference>
<evidence type="ECO:0000259" key="11">
    <source>
        <dbReference type="SMART" id="SM00835"/>
    </source>
</evidence>
<dbReference type="FunFam" id="2.60.120.10:FF:000337">
    <property type="entry name" value="Germin-like protein subfamily 1 member 8"/>
    <property type="match status" value="1"/>
</dbReference>
<comment type="subcellular location">
    <subcellularLocation>
        <location evidence="1 10">Secreted</location>
        <location evidence="1 10">Extracellular space</location>
        <location evidence="1 10">Apoplast</location>
    </subcellularLocation>
</comment>